<dbReference type="SUPFAM" id="SSF53335">
    <property type="entry name" value="S-adenosyl-L-methionine-dependent methyltransferases"/>
    <property type="match status" value="1"/>
</dbReference>
<organism evidence="2 3">
    <name type="scientific">Micromonospora rhizosphaerae</name>
    <dbReference type="NCBI Taxonomy" id="568872"/>
    <lineage>
        <taxon>Bacteria</taxon>
        <taxon>Bacillati</taxon>
        <taxon>Actinomycetota</taxon>
        <taxon>Actinomycetes</taxon>
        <taxon>Micromonosporales</taxon>
        <taxon>Micromonosporaceae</taxon>
        <taxon>Micromonospora</taxon>
    </lineage>
</organism>
<proteinExistence type="predicted"/>
<dbReference type="PANTHER" id="PTHR42912:SF95">
    <property type="entry name" value="METHYLTRANSFERASE TYPE 11 DOMAIN-CONTAINING PROTEIN"/>
    <property type="match status" value="1"/>
</dbReference>
<reference evidence="3" key="1">
    <citation type="submission" date="2016-06" db="EMBL/GenBank/DDBJ databases">
        <authorList>
            <person name="Varghese N."/>
            <person name="Submissions Spin"/>
        </authorList>
    </citation>
    <scope>NUCLEOTIDE SEQUENCE [LARGE SCALE GENOMIC DNA]</scope>
    <source>
        <strain evidence="3">DSM 45431</strain>
    </source>
</reference>
<dbReference type="OrthoDB" id="9782855at2"/>
<dbReference type="EMBL" id="FMHV01000002">
    <property type="protein sequence ID" value="SCL33950.1"/>
    <property type="molecule type" value="Genomic_DNA"/>
</dbReference>
<feature type="domain" description="Methyltransferase type 11" evidence="1">
    <location>
        <begin position="52"/>
        <end position="150"/>
    </location>
</feature>
<evidence type="ECO:0000313" key="2">
    <source>
        <dbReference type="EMBL" id="SCL33950.1"/>
    </source>
</evidence>
<dbReference type="GO" id="GO:0032259">
    <property type="term" value="P:methylation"/>
    <property type="evidence" value="ECO:0007669"/>
    <property type="project" value="UniProtKB-KW"/>
</dbReference>
<dbReference type="STRING" id="568872.GA0070624_4864"/>
<dbReference type="Proteomes" id="UP000199413">
    <property type="component" value="Unassembled WGS sequence"/>
</dbReference>
<sequence>MTDDLPRATLNPFRIPSGPLGRLAGWVMGRDDSPHREVLDLLAPKVEARSCEIGFGPGQLLQLLLARDADAQVCGVDPSPVMVAQARRRLQRLGAAERADLRLGVAGALPFPDRHADHVVAVNTAAMWPDLQAALADARRVLRPGGTVLIAWHSAHSPRRIQRTLAQPETWWDETTAALRQVFGKVERHELTYTTACTATAP</sequence>
<dbReference type="PANTHER" id="PTHR42912">
    <property type="entry name" value="METHYLTRANSFERASE"/>
    <property type="match status" value="1"/>
</dbReference>
<dbReference type="Gene3D" id="3.40.50.150">
    <property type="entry name" value="Vaccinia Virus protein VP39"/>
    <property type="match status" value="1"/>
</dbReference>
<dbReference type="InterPro" id="IPR029063">
    <property type="entry name" value="SAM-dependent_MTases_sf"/>
</dbReference>
<keyword evidence="3" id="KW-1185">Reference proteome</keyword>
<protein>
    <submittedName>
        <fullName evidence="2">Methyltransferase domain-containing protein</fullName>
    </submittedName>
</protein>
<name>A0A1C6SWS5_9ACTN</name>
<keyword evidence="2" id="KW-0808">Transferase</keyword>
<evidence type="ECO:0000313" key="3">
    <source>
        <dbReference type="Proteomes" id="UP000199413"/>
    </source>
</evidence>
<dbReference type="CDD" id="cd02440">
    <property type="entry name" value="AdoMet_MTases"/>
    <property type="match status" value="1"/>
</dbReference>
<gene>
    <name evidence="2" type="ORF">GA0070624_4864</name>
</gene>
<dbReference type="InterPro" id="IPR013216">
    <property type="entry name" value="Methyltransf_11"/>
</dbReference>
<dbReference type="Pfam" id="PF08241">
    <property type="entry name" value="Methyltransf_11"/>
    <property type="match status" value="1"/>
</dbReference>
<dbReference type="RefSeq" id="WP_091344882.1">
    <property type="nucleotide sequence ID" value="NZ_FMHV01000002.1"/>
</dbReference>
<dbReference type="InterPro" id="IPR050508">
    <property type="entry name" value="Methyltransf_Superfamily"/>
</dbReference>
<evidence type="ECO:0000259" key="1">
    <source>
        <dbReference type="Pfam" id="PF08241"/>
    </source>
</evidence>
<accession>A0A1C6SWS5</accession>
<dbReference type="GO" id="GO:0008757">
    <property type="term" value="F:S-adenosylmethionine-dependent methyltransferase activity"/>
    <property type="evidence" value="ECO:0007669"/>
    <property type="project" value="InterPro"/>
</dbReference>
<dbReference type="AlphaFoldDB" id="A0A1C6SWS5"/>
<keyword evidence="2" id="KW-0489">Methyltransferase</keyword>